<evidence type="ECO:0000256" key="6">
    <source>
        <dbReference type="ARBA" id="ARBA00023098"/>
    </source>
</evidence>
<dbReference type="HAMAP" id="MF_03230">
    <property type="entry name" value="FITM2"/>
    <property type="match status" value="1"/>
</dbReference>
<evidence type="ECO:0000256" key="7">
    <source>
        <dbReference type="ARBA" id="ARBA00023136"/>
    </source>
</evidence>
<organism evidence="9 10">
    <name type="scientific">Coregonus suidteri</name>
    <dbReference type="NCBI Taxonomy" id="861788"/>
    <lineage>
        <taxon>Eukaryota</taxon>
        <taxon>Metazoa</taxon>
        <taxon>Chordata</taxon>
        <taxon>Craniata</taxon>
        <taxon>Vertebrata</taxon>
        <taxon>Euteleostomi</taxon>
        <taxon>Actinopterygii</taxon>
        <taxon>Neopterygii</taxon>
        <taxon>Teleostei</taxon>
        <taxon>Protacanthopterygii</taxon>
        <taxon>Salmoniformes</taxon>
        <taxon>Salmonidae</taxon>
        <taxon>Coregoninae</taxon>
        <taxon>Coregonus</taxon>
    </lineage>
</organism>
<sequence>MLKRNAQRVHCLERAAVTVGQSPHSWTIVNMADVDIIVNKFLTLWRIPFVRLKLPWIFLGISIVGSFVKTTQLVPETYFSNSRNVLNMYFVKVSWGWTLLLLTPFIFLISYNKSLTFALRRMSSLVVATAIWYTFTETFFYIEDATGTCHMDKVPHEEFTTKWRCRKAGGQWDGYDISGHSFILSYSALIIAQEMAPMLDKKINRNIVLDLLYVSLNGIVIIWIWMFMCTSVYFHDFLQKVLGTVFGILAWFVTYRVWYPMPLSPGLPHQSEKQS</sequence>
<feature type="transmembrane region" description="Helical" evidence="8">
    <location>
        <begin position="54"/>
        <end position="74"/>
    </location>
</feature>
<dbReference type="GO" id="GO:0034389">
    <property type="term" value="P:lipid droplet organization"/>
    <property type="evidence" value="ECO:0007669"/>
    <property type="project" value="InterPro"/>
</dbReference>
<feature type="transmembrane region" description="Helical" evidence="8">
    <location>
        <begin position="211"/>
        <end position="235"/>
    </location>
</feature>
<comment type="caution">
    <text evidence="9">The sequence shown here is derived from an EMBL/GenBank/DDBJ whole genome shotgun (WGS) entry which is preliminary data.</text>
</comment>
<dbReference type="GO" id="GO:0008654">
    <property type="term" value="P:phospholipid biosynthetic process"/>
    <property type="evidence" value="ECO:0007669"/>
    <property type="project" value="TreeGrafter"/>
</dbReference>
<proteinExistence type="inferred from homology"/>
<protein>
    <recommendedName>
        <fullName evidence="11">Fat storage-inducing transmembrane protein 2</fullName>
    </recommendedName>
</protein>
<evidence type="ECO:0000313" key="9">
    <source>
        <dbReference type="EMBL" id="KAK6303303.1"/>
    </source>
</evidence>
<keyword evidence="10" id="KW-1185">Reference proteome</keyword>
<keyword evidence="7 8" id="KW-0472">Membrane</keyword>
<accession>A0AAN8QMF9</accession>
<dbReference type="AlphaFoldDB" id="A0AAN8QMF9"/>
<evidence type="ECO:0000256" key="4">
    <source>
        <dbReference type="ARBA" id="ARBA00022824"/>
    </source>
</evidence>
<keyword evidence="3" id="KW-0378">Hydrolase</keyword>
<evidence type="ECO:0008006" key="11">
    <source>
        <dbReference type="Google" id="ProtNLM"/>
    </source>
</evidence>
<feature type="transmembrane region" description="Helical" evidence="8">
    <location>
        <begin position="94"/>
        <end position="111"/>
    </location>
</feature>
<comment type="subcellular location">
    <subcellularLocation>
        <location evidence="1">Endoplasmic reticulum membrane</location>
        <topology evidence="1">Multi-pass membrane protein</topology>
    </subcellularLocation>
</comment>
<evidence type="ECO:0000256" key="8">
    <source>
        <dbReference type="SAM" id="Phobius"/>
    </source>
</evidence>
<dbReference type="EMBL" id="JAGTTL010000024">
    <property type="protein sequence ID" value="KAK6303303.1"/>
    <property type="molecule type" value="Genomic_DNA"/>
</dbReference>
<dbReference type="Pfam" id="PF10261">
    <property type="entry name" value="FIT"/>
    <property type="match status" value="2"/>
</dbReference>
<keyword evidence="2 8" id="KW-0812">Transmembrane</keyword>
<evidence type="ECO:0000256" key="5">
    <source>
        <dbReference type="ARBA" id="ARBA00022989"/>
    </source>
</evidence>
<reference evidence="9 10" key="1">
    <citation type="submission" date="2021-04" db="EMBL/GenBank/DDBJ databases">
        <authorList>
            <person name="De Guttry C."/>
            <person name="Zahm M."/>
            <person name="Klopp C."/>
            <person name="Cabau C."/>
            <person name="Louis A."/>
            <person name="Berthelot C."/>
            <person name="Parey E."/>
            <person name="Roest Crollius H."/>
            <person name="Montfort J."/>
            <person name="Robinson-Rechavi M."/>
            <person name="Bucao C."/>
            <person name="Bouchez O."/>
            <person name="Gislard M."/>
            <person name="Lluch J."/>
            <person name="Milhes M."/>
            <person name="Lampietro C."/>
            <person name="Lopez Roques C."/>
            <person name="Donnadieu C."/>
            <person name="Braasch I."/>
            <person name="Desvignes T."/>
            <person name="Postlethwait J."/>
            <person name="Bobe J."/>
            <person name="Wedekind C."/>
            <person name="Guiguen Y."/>
        </authorList>
    </citation>
    <scope>NUCLEOTIDE SEQUENCE [LARGE SCALE GENOMIC DNA]</scope>
    <source>
        <strain evidence="9">Cs_M1</strain>
        <tissue evidence="9">Blood</tissue>
    </source>
</reference>
<dbReference type="InterPro" id="IPR046401">
    <property type="entry name" value="FITM1/2"/>
</dbReference>
<evidence type="ECO:0000256" key="1">
    <source>
        <dbReference type="ARBA" id="ARBA00004477"/>
    </source>
</evidence>
<dbReference type="PANTHER" id="PTHR23129:SF1">
    <property type="entry name" value="ACYL-COENZYME A DIPHOSPHATASE FITM2"/>
    <property type="match status" value="1"/>
</dbReference>
<keyword evidence="4" id="KW-0256">Endoplasmic reticulum</keyword>
<feature type="transmembrane region" description="Helical" evidence="8">
    <location>
        <begin position="241"/>
        <end position="259"/>
    </location>
</feature>
<dbReference type="GO" id="GO:0005789">
    <property type="term" value="C:endoplasmic reticulum membrane"/>
    <property type="evidence" value="ECO:0007669"/>
    <property type="project" value="UniProtKB-SubCell"/>
</dbReference>
<evidence type="ECO:0000313" key="10">
    <source>
        <dbReference type="Proteomes" id="UP001356427"/>
    </source>
</evidence>
<evidence type="ECO:0000256" key="2">
    <source>
        <dbReference type="ARBA" id="ARBA00022692"/>
    </source>
</evidence>
<keyword evidence="6" id="KW-0443">Lipid metabolism</keyword>
<dbReference type="PANTHER" id="PTHR23129">
    <property type="entry name" value="ACYL-COENZYME A DIPHOSPHATASE FITM2"/>
    <property type="match status" value="1"/>
</dbReference>
<dbReference type="GO" id="GO:0019915">
    <property type="term" value="P:lipid storage"/>
    <property type="evidence" value="ECO:0007669"/>
    <property type="project" value="InterPro"/>
</dbReference>
<dbReference type="GO" id="GO:0010945">
    <property type="term" value="F:coenzyme A diphosphatase activity"/>
    <property type="evidence" value="ECO:0007669"/>
    <property type="project" value="InterPro"/>
</dbReference>
<dbReference type="InterPro" id="IPR019388">
    <property type="entry name" value="FIT"/>
</dbReference>
<feature type="transmembrane region" description="Helical" evidence="8">
    <location>
        <begin position="123"/>
        <end position="142"/>
    </location>
</feature>
<gene>
    <name evidence="9" type="ORF">J4Q44_G00257570</name>
</gene>
<keyword evidence="5 8" id="KW-1133">Transmembrane helix</keyword>
<evidence type="ECO:0000256" key="3">
    <source>
        <dbReference type="ARBA" id="ARBA00022801"/>
    </source>
</evidence>
<name>A0AAN8QMF9_9TELE</name>
<dbReference type="Proteomes" id="UP001356427">
    <property type="component" value="Unassembled WGS sequence"/>
</dbReference>